<feature type="region of interest" description="Disordered" evidence="1">
    <location>
        <begin position="1"/>
        <end position="177"/>
    </location>
</feature>
<sequence>MQEHSTIPSTGRPHQGPSTERPAHPPNQFTFQRSPGGSLPTIPLKDYGGVFNRFQGNDMAKASSSSHGGDSRMDGLGYEEDTLTPPGLAQNQPLHYVDPPLIPSDGEDIGGSPLQESSLRNLAFHSSESERSEEVTNPVTSPTSPPSSTHKGKGRMDSSPATATNPPQASAPKHRRNKSISVTIDAVGGGVVQVTQEQIGGTHSKNGIVMYYNAFIHDSSLDTRRLLTFMPIPQRVRAAGGNKISAFQDPINLTLFLRRGATHSTLIDLREFVRETFCDDVLTPDARSVAIEGKLVSILGRWAKAYIAAHIMSGSMLNLDDLDSILEPFVNSPEVTIALAIGSQFNLNDPSITPEHIKLGWRKVFGSDTARIAWYETYCMKPVLQQTATWLSRFISEGCNLALSLIEDADIFPDLAWCVKTRAWAEFMKALLEIAAPGGYLHQYENDPSCYPAHVLGDPQMYDLRVKGNCGRLSLSLAKRVGPNRAPGDKAAVMLFHHPTLCRISSWIINFFICEVPKAVEKFVDGTNPFIQHPETEGNYVPPYAWLTAVSCGFISVTLAAVEEVGFRLVTPQFILSRRDLMSLLTIKIDCAQELFLDLWMDPERDSARSNIGWISRYNFIKASWVVNGLTVRLQTNIPTLYIVWDIEAAHPDDLVGFRGLSRNPAYVKNFLDRYKKFIEDLDKDGQEAVVPFSQELAELYEMSYHLARERQAERIQNAFEKNLLDLSADAIDHLGPEFTERVKHLVSSARSKASHTKRELKLIDDHDPILDPMEHITEDAYLRLQAETQSVARIKPLIYLAAGEAFVR</sequence>
<evidence type="ECO:0000313" key="2">
    <source>
        <dbReference type="EMBL" id="TEB33290.1"/>
    </source>
</evidence>
<reference evidence="2 3" key="1">
    <citation type="journal article" date="2019" name="Nat. Ecol. Evol.">
        <title>Megaphylogeny resolves global patterns of mushroom evolution.</title>
        <authorList>
            <person name="Varga T."/>
            <person name="Krizsan K."/>
            <person name="Foldi C."/>
            <person name="Dima B."/>
            <person name="Sanchez-Garcia M."/>
            <person name="Sanchez-Ramirez S."/>
            <person name="Szollosi G.J."/>
            <person name="Szarkandi J.G."/>
            <person name="Papp V."/>
            <person name="Albert L."/>
            <person name="Andreopoulos W."/>
            <person name="Angelini C."/>
            <person name="Antonin V."/>
            <person name="Barry K.W."/>
            <person name="Bougher N.L."/>
            <person name="Buchanan P."/>
            <person name="Buyck B."/>
            <person name="Bense V."/>
            <person name="Catcheside P."/>
            <person name="Chovatia M."/>
            <person name="Cooper J."/>
            <person name="Damon W."/>
            <person name="Desjardin D."/>
            <person name="Finy P."/>
            <person name="Geml J."/>
            <person name="Haridas S."/>
            <person name="Hughes K."/>
            <person name="Justo A."/>
            <person name="Karasinski D."/>
            <person name="Kautmanova I."/>
            <person name="Kiss B."/>
            <person name="Kocsube S."/>
            <person name="Kotiranta H."/>
            <person name="LaButti K.M."/>
            <person name="Lechner B.E."/>
            <person name="Liimatainen K."/>
            <person name="Lipzen A."/>
            <person name="Lukacs Z."/>
            <person name="Mihaltcheva S."/>
            <person name="Morgado L.N."/>
            <person name="Niskanen T."/>
            <person name="Noordeloos M.E."/>
            <person name="Ohm R.A."/>
            <person name="Ortiz-Santana B."/>
            <person name="Ovrebo C."/>
            <person name="Racz N."/>
            <person name="Riley R."/>
            <person name="Savchenko A."/>
            <person name="Shiryaev A."/>
            <person name="Soop K."/>
            <person name="Spirin V."/>
            <person name="Szebenyi C."/>
            <person name="Tomsovsky M."/>
            <person name="Tulloss R.E."/>
            <person name="Uehling J."/>
            <person name="Grigoriev I.V."/>
            <person name="Vagvolgyi C."/>
            <person name="Papp T."/>
            <person name="Martin F.M."/>
            <person name="Miettinen O."/>
            <person name="Hibbett D.S."/>
            <person name="Nagy L.G."/>
        </authorList>
    </citation>
    <scope>NUCLEOTIDE SEQUENCE [LARGE SCALE GENOMIC DNA]</scope>
    <source>
        <strain evidence="2 3">FP101781</strain>
    </source>
</reference>
<feature type="compositionally biased region" description="Polar residues" evidence="1">
    <location>
        <begin position="159"/>
        <end position="168"/>
    </location>
</feature>
<organism evidence="2 3">
    <name type="scientific">Coprinellus micaceus</name>
    <name type="common">Glistening ink-cap mushroom</name>
    <name type="synonym">Coprinus micaceus</name>
    <dbReference type="NCBI Taxonomy" id="71717"/>
    <lineage>
        <taxon>Eukaryota</taxon>
        <taxon>Fungi</taxon>
        <taxon>Dikarya</taxon>
        <taxon>Basidiomycota</taxon>
        <taxon>Agaricomycotina</taxon>
        <taxon>Agaricomycetes</taxon>
        <taxon>Agaricomycetidae</taxon>
        <taxon>Agaricales</taxon>
        <taxon>Agaricineae</taxon>
        <taxon>Psathyrellaceae</taxon>
        <taxon>Coprinellus</taxon>
    </lineage>
</organism>
<dbReference type="Proteomes" id="UP000298030">
    <property type="component" value="Unassembled WGS sequence"/>
</dbReference>
<feature type="compositionally biased region" description="Polar residues" evidence="1">
    <location>
        <begin position="114"/>
        <end position="126"/>
    </location>
</feature>
<dbReference type="EMBL" id="QPFP01000013">
    <property type="protein sequence ID" value="TEB33290.1"/>
    <property type="molecule type" value="Genomic_DNA"/>
</dbReference>
<accession>A0A4Y7TGI8</accession>
<dbReference type="OrthoDB" id="10622767at2759"/>
<proteinExistence type="predicted"/>
<comment type="caution">
    <text evidence="2">The sequence shown here is derived from an EMBL/GenBank/DDBJ whole genome shotgun (WGS) entry which is preliminary data.</text>
</comment>
<dbReference type="AlphaFoldDB" id="A0A4Y7TGI8"/>
<feature type="compositionally biased region" description="Low complexity" evidence="1">
    <location>
        <begin position="135"/>
        <end position="149"/>
    </location>
</feature>
<keyword evidence="3" id="KW-1185">Reference proteome</keyword>
<dbReference type="STRING" id="71717.A0A4Y7TGI8"/>
<gene>
    <name evidence="2" type="ORF">FA13DRAFT_1790303</name>
</gene>
<protein>
    <submittedName>
        <fullName evidence="2">Uncharacterized protein</fullName>
    </submittedName>
</protein>
<name>A0A4Y7TGI8_COPMI</name>
<evidence type="ECO:0000256" key="1">
    <source>
        <dbReference type="SAM" id="MobiDB-lite"/>
    </source>
</evidence>
<evidence type="ECO:0000313" key="3">
    <source>
        <dbReference type="Proteomes" id="UP000298030"/>
    </source>
</evidence>